<protein>
    <recommendedName>
        <fullName evidence="2">Reverse transcriptase domain-containing protein</fullName>
    </recommendedName>
</protein>
<feature type="domain" description="Reverse transcriptase" evidence="2">
    <location>
        <begin position="679"/>
        <end position="957"/>
    </location>
</feature>
<dbReference type="InterPro" id="IPR000477">
    <property type="entry name" value="RT_dom"/>
</dbReference>
<comment type="caution">
    <text evidence="3">The sequence shown here is derived from an EMBL/GenBank/DDBJ whole genome shotgun (WGS) entry which is preliminary data.</text>
</comment>
<gene>
    <name evidence="3" type="ORF">BASA50_004750</name>
</gene>
<sequence>MQFFYLLSFVAVVSNAAALPQPAGLSEQYSSNVDITLASSLEARSYQPGLNPQENSVTLMSLERRANFGGNSGGSGPPSPHLLTLEDIQKIVDKFFKKGDFSSASITATIDRVGDGAVGFYKEGEKAGKEIGGTAGPLLTRYLDRFIYVIVALGKWIESEENTILLAIKSVLGDKEYYSIIRDFLDKCMKLVAKAARKEDEAAVTISNIVAKVGTVIHNVGEIGKLFGEAFDSRLKFIDLLRSPLKDSGVKCLWIVGSVYVGHSGATTNYSRREAFASIRQALDRVVPFDNNHPVLIFGDWNTDPQRLQRIVHSWGHGLTVMQFSGSQITRLSTVHGRRHSSIDHFVCNAPARALLTSPRVDRQTAVADHFIIRTSIRAEAQGQPPAPRAPTISRHHCLEATDRIATSNYWDVLADGATDTDTDTDIHQLTFQFLESANAVADNLSLRLSPPATRSNRRLLSGATKRAILASNTARQAFIAAATHTNPDPVQCNTLRDEWSRLKAAATQLERADGRKQWVKHADNLDHAVSDGRTDLVFAAARAMSGNSSRSAAVTPLYNSNGIVQYDPTSILRVMQGHYGSLAADTTGHSLDLQYWHDRQPIQTSPNTPTIRNSDILDQDFSWNQIAAALLQMSPRKAPGDDGITTAFYQAALYMPANTQEGVPPTPFARALLRVCGQVFASATIPRAWLCASIVSINKKDGDPLNPGDKRGIALINVGLKLVCKVLQMRIERFVETNNLLSYEQAGFRKREECVGQVVSLVDIIQRRQNAGINTHVLFIDIRKAFDTVPVGALLWKLQNMGFPRRTLAFLKALYTSSSARARAGSLLSDPFPVQRGVRQGCPLSGLLFNLFINDILDGVAPITVPGLSRDTNPIRGLMYADDVAVFADSEQSLLAASTAIEQWANQWEMQFGVAKCGIISFTGHLAPRLDNPLDIRLHGQLVSRVESYKYLGVLIDSKLDHSAWLKQKRSALEHTISALHPVLANHQLTVNYRSRIFSAVVMGKAYYGLELVGGNKSHLAPLQTTINKGIRLFTGARLSTAIGPLLVETGIGSLLTRSLVSRVRLLERSVTKRTPINAICSGTDNDVFTLNVQGRLEQILADTTSQTKDSQATAFVCIDGASASLQKYVTRQLLDTSGFFKDPSFDQSRAHGTRYLMLARIDALWTARKAIQIGILVDTHPFSVDHCILCDQQLLSTSIAHLVVECEQVTGHRIQSGLVPAIQKSRLRLLGRALDPGVENVYTWLRGGVLNGEADLDQRWLDGTVEHESMGMRHDNRALAERLADFLQVAYRQYQSTLWK</sequence>
<dbReference type="Proteomes" id="UP001648503">
    <property type="component" value="Unassembled WGS sequence"/>
</dbReference>
<evidence type="ECO:0000313" key="4">
    <source>
        <dbReference type="Proteomes" id="UP001648503"/>
    </source>
</evidence>
<accession>A0ABQ8FHS5</accession>
<feature type="chain" id="PRO_5045242476" description="Reverse transcriptase domain-containing protein" evidence="1">
    <location>
        <begin position="19"/>
        <end position="1302"/>
    </location>
</feature>
<proteinExistence type="predicted"/>
<keyword evidence="4" id="KW-1185">Reference proteome</keyword>
<dbReference type="PANTHER" id="PTHR47027">
    <property type="entry name" value="REVERSE TRANSCRIPTASE DOMAIN-CONTAINING PROTEIN"/>
    <property type="match status" value="1"/>
</dbReference>
<dbReference type="PANTHER" id="PTHR47027:SF20">
    <property type="entry name" value="REVERSE TRANSCRIPTASE-LIKE PROTEIN WITH RNA-DIRECTED DNA POLYMERASE DOMAIN"/>
    <property type="match status" value="1"/>
</dbReference>
<dbReference type="SUPFAM" id="SSF56219">
    <property type="entry name" value="DNase I-like"/>
    <property type="match status" value="1"/>
</dbReference>
<dbReference type="CDD" id="cd01650">
    <property type="entry name" value="RT_nLTR_like"/>
    <property type="match status" value="1"/>
</dbReference>
<dbReference type="Gene3D" id="3.60.10.10">
    <property type="entry name" value="Endonuclease/exonuclease/phosphatase"/>
    <property type="match status" value="1"/>
</dbReference>
<dbReference type="EMBL" id="JAFCIX010000172">
    <property type="protein sequence ID" value="KAH6596992.1"/>
    <property type="molecule type" value="Genomic_DNA"/>
</dbReference>
<evidence type="ECO:0000256" key="1">
    <source>
        <dbReference type="SAM" id="SignalP"/>
    </source>
</evidence>
<evidence type="ECO:0000259" key="2">
    <source>
        <dbReference type="PROSITE" id="PS50878"/>
    </source>
</evidence>
<dbReference type="InterPro" id="IPR043502">
    <property type="entry name" value="DNA/RNA_pol_sf"/>
</dbReference>
<evidence type="ECO:0000313" key="3">
    <source>
        <dbReference type="EMBL" id="KAH6596992.1"/>
    </source>
</evidence>
<organism evidence="3 4">
    <name type="scientific">Batrachochytrium salamandrivorans</name>
    <dbReference type="NCBI Taxonomy" id="1357716"/>
    <lineage>
        <taxon>Eukaryota</taxon>
        <taxon>Fungi</taxon>
        <taxon>Fungi incertae sedis</taxon>
        <taxon>Chytridiomycota</taxon>
        <taxon>Chytridiomycota incertae sedis</taxon>
        <taxon>Chytridiomycetes</taxon>
        <taxon>Rhizophydiales</taxon>
        <taxon>Rhizophydiales incertae sedis</taxon>
        <taxon>Batrachochytrium</taxon>
    </lineage>
</organism>
<dbReference type="InterPro" id="IPR036691">
    <property type="entry name" value="Endo/exonu/phosph_ase_sf"/>
</dbReference>
<keyword evidence="1" id="KW-0732">Signal</keyword>
<reference evidence="3 4" key="1">
    <citation type="submission" date="2021-02" db="EMBL/GenBank/DDBJ databases">
        <title>Variation within the Batrachochytrium salamandrivorans European outbreak.</title>
        <authorList>
            <person name="Kelly M."/>
            <person name="Pasmans F."/>
            <person name="Shea T.P."/>
            <person name="Munoz J.F."/>
            <person name="Carranza S."/>
            <person name="Cuomo C.A."/>
            <person name="Martel A."/>
        </authorList>
    </citation>
    <scope>NUCLEOTIDE SEQUENCE [LARGE SCALE GENOMIC DNA]</scope>
    <source>
        <strain evidence="3 4">AMFP18/2</strain>
    </source>
</reference>
<dbReference type="SUPFAM" id="SSF56672">
    <property type="entry name" value="DNA/RNA polymerases"/>
    <property type="match status" value="1"/>
</dbReference>
<dbReference type="Pfam" id="PF00078">
    <property type="entry name" value="RVT_1"/>
    <property type="match status" value="1"/>
</dbReference>
<feature type="signal peptide" evidence="1">
    <location>
        <begin position="1"/>
        <end position="18"/>
    </location>
</feature>
<dbReference type="PROSITE" id="PS50878">
    <property type="entry name" value="RT_POL"/>
    <property type="match status" value="1"/>
</dbReference>
<name>A0ABQ8FHS5_9FUNG</name>